<dbReference type="InterPro" id="IPR001611">
    <property type="entry name" value="Leu-rich_rpt"/>
</dbReference>
<dbReference type="SMART" id="SM00368">
    <property type="entry name" value="LRR_RI"/>
    <property type="match status" value="6"/>
</dbReference>
<keyword evidence="7" id="KW-0472">Membrane</keyword>
<name>A0A3P9C3Q9_9CICH</name>
<dbReference type="InterPro" id="IPR041267">
    <property type="entry name" value="NLRP_HD2"/>
</dbReference>
<keyword evidence="5" id="KW-0547">Nucleotide-binding</keyword>
<protein>
    <recommendedName>
        <fullName evidence="8">NACHT domain-containing protein</fullName>
    </recommendedName>
</protein>
<keyword evidence="6" id="KW-0067">ATP-binding</keyword>
<organism evidence="9 10">
    <name type="scientific">Maylandia zebra</name>
    <name type="common">zebra mbuna</name>
    <dbReference type="NCBI Taxonomy" id="106582"/>
    <lineage>
        <taxon>Eukaryota</taxon>
        <taxon>Metazoa</taxon>
        <taxon>Chordata</taxon>
        <taxon>Craniata</taxon>
        <taxon>Vertebrata</taxon>
        <taxon>Euteleostomi</taxon>
        <taxon>Actinopterygii</taxon>
        <taxon>Neopterygii</taxon>
        <taxon>Teleostei</taxon>
        <taxon>Neoteleostei</taxon>
        <taxon>Acanthomorphata</taxon>
        <taxon>Ovalentaria</taxon>
        <taxon>Cichlomorphae</taxon>
        <taxon>Cichliformes</taxon>
        <taxon>Cichlidae</taxon>
        <taxon>African cichlids</taxon>
        <taxon>Pseudocrenilabrinae</taxon>
        <taxon>Haplochromini</taxon>
        <taxon>Maylandia</taxon>
        <taxon>Maylandia zebra complex</taxon>
    </lineage>
</organism>
<feature type="transmembrane region" description="Helical" evidence="7">
    <location>
        <begin position="522"/>
        <end position="545"/>
    </location>
</feature>
<dbReference type="PANTHER" id="PTHR24106">
    <property type="entry name" value="NACHT, LRR AND CARD DOMAINS-CONTAINING"/>
    <property type="match status" value="1"/>
</dbReference>
<dbReference type="SUPFAM" id="SSF52540">
    <property type="entry name" value="P-loop containing nucleoside triphosphate hydrolases"/>
    <property type="match status" value="1"/>
</dbReference>
<evidence type="ECO:0000256" key="6">
    <source>
        <dbReference type="ARBA" id="ARBA00022840"/>
    </source>
</evidence>
<proteinExistence type="predicted"/>
<dbReference type="AlphaFoldDB" id="A0A3P9C3Q9"/>
<keyword evidence="7" id="KW-0812">Transmembrane</keyword>
<dbReference type="Ensembl" id="ENSMZET00005017057.1">
    <property type="protein sequence ID" value="ENSMZEP00005016531.1"/>
    <property type="gene ID" value="ENSMZEG00005012412.1"/>
</dbReference>
<dbReference type="InterPro" id="IPR007111">
    <property type="entry name" value="NACHT_NTPase"/>
</dbReference>
<evidence type="ECO:0000313" key="9">
    <source>
        <dbReference type="Ensembl" id="ENSMZEP00005016531.1"/>
    </source>
</evidence>
<keyword evidence="4" id="KW-0677">Repeat</keyword>
<dbReference type="Pfam" id="PF05729">
    <property type="entry name" value="NACHT"/>
    <property type="match status" value="1"/>
</dbReference>
<dbReference type="GeneTree" id="ENSGT01070000253760"/>
<dbReference type="FunFam" id="3.40.50.300:FF:000210">
    <property type="entry name" value="Si:dkey-16p6.1"/>
    <property type="match status" value="1"/>
</dbReference>
<keyword evidence="7" id="KW-1133">Transmembrane helix</keyword>
<evidence type="ECO:0000256" key="3">
    <source>
        <dbReference type="ARBA" id="ARBA00022614"/>
    </source>
</evidence>
<dbReference type="SUPFAM" id="SSF52047">
    <property type="entry name" value="RNI-like"/>
    <property type="match status" value="1"/>
</dbReference>
<evidence type="ECO:0000256" key="5">
    <source>
        <dbReference type="ARBA" id="ARBA00022741"/>
    </source>
</evidence>
<dbReference type="PROSITE" id="PS50837">
    <property type="entry name" value="NACHT"/>
    <property type="match status" value="1"/>
</dbReference>
<reference evidence="9 10" key="1">
    <citation type="journal article" date="2014" name="Nature">
        <title>The genomic substrate for adaptive radiation in African cichlid fish.</title>
        <authorList>
            <person name="Brawand D."/>
            <person name="Wagner C.E."/>
            <person name="Li Y.I."/>
            <person name="Malinsky M."/>
            <person name="Keller I."/>
            <person name="Fan S."/>
            <person name="Simakov O."/>
            <person name="Ng A.Y."/>
            <person name="Lim Z.W."/>
            <person name="Bezault E."/>
            <person name="Turner-Maier J."/>
            <person name="Johnson J."/>
            <person name="Alcazar R."/>
            <person name="Noh H.J."/>
            <person name="Russell P."/>
            <person name="Aken B."/>
            <person name="Alfoldi J."/>
            <person name="Amemiya C."/>
            <person name="Azzouzi N."/>
            <person name="Baroiller J.F."/>
            <person name="Barloy-Hubler F."/>
            <person name="Berlin A."/>
            <person name="Bloomquist R."/>
            <person name="Carleton K.L."/>
            <person name="Conte M.A."/>
            <person name="D'Cotta H."/>
            <person name="Eshel O."/>
            <person name="Gaffney L."/>
            <person name="Galibert F."/>
            <person name="Gante H.F."/>
            <person name="Gnerre S."/>
            <person name="Greuter L."/>
            <person name="Guyon R."/>
            <person name="Haddad N.S."/>
            <person name="Haerty W."/>
            <person name="Harris R.M."/>
            <person name="Hofmann H.A."/>
            <person name="Hourlier T."/>
            <person name="Hulata G."/>
            <person name="Jaffe D.B."/>
            <person name="Lara M."/>
            <person name="Lee A.P."/>
            <person name="MacCallum I."/>
            <person name="Mwaiko S."/>
            <person name="Nikaido M."/>
            <person name="Nishihara H."/>
            <person name="Ozouf-Costaz C."/>
            <person name="Penman D.J."/>
            <person name="Przybylski D."/>
            <person name="Rakotomanga M."/>
            <person name="Renn S.C.P."/>
            <person name="Ribeiro F.J."/>
            <person name="Ron M."/>
            <person name="Salzburger W."/>
            <person name="Sanchez-Pulido L."/>
            <person name="Santos M.E."/>
            <person name="Searle S."/>
            <person name="Sharpe T."/>
            <person name="Swofford R."/>
            <person name="Tan F.J."/>
            <person name="Williams L."/>
            <person name="Young S."/>
            <person name="Yin S."/>
            <person name="Okada N."/>
            <person name="Kocher T.D."/>
            <person name="Miska E.A."/>
            <person name="Lander E.S."/>
            <person name="Venkatesh B."/>
            <person name="Fernald R.D."/>
            <person name="Meyer A."/>
            <person name="Ponting C.P."/>
            <person name="Streelman J.T."/>
            <person name="Lindblad-Toh K."/>
            <person name="Seehausen O."/>
            <person name="Di Palma F."/>
        </authorList>
    </citation>
    <scope>NUCLEOTIDE SEQUENCE</scope>
</reference>
<evidence type="ECO:0000256" key="1">
    <source>
        <dbReference type="ARBA" id="ARBA00004496"/>
    </source>
</evidence>
<keyword evidence="2" id="KW-0963">Cytoplasm</keyword>
<dbReference type="Pfam" id="PF13516">
    <property type="entry name" value="LRR_6"/>
    <property type="match status" value="3"/>
</dbReference>
<accession>A0A3P9C3Q9</accession>
<dbReference type="InterPro" id="IPR041075">
    <property type="entry name" value="NOD1/2_WH"/>
</dbReference>
<evidence type="ECO:0000313" key="10">
    <source>
        <dbReference type="Proteomes" id="UP000265160"/>
    </source>
</evidence>
<dbReference type="Gene3D" id="3.80.10.10">
    <property type="entry name" value="Ribonuclease Inhibitor"/>
    <property type="match status" value="2"/>
</dbReference>
<evidence type="ECO:0000256" key="2">
    <source>
        <dbReference type="ARBA" id="ARBA00022490"/>
    </source>
</evidence>
<dbReference type="Pfam" id="PF17776">
    <property type="entry name" value="NLRC4_HD2"/>
    <property type="match status" value="1"/>
</dbReference>
<reference evidence="9" key="3">
    <citation type="submission" date="2025-09" db="UniProtKB">
        <authorList>
            <consortium name="Ensembl"/>
        </authorList>
    </citation>
    <scope>IDENTIFICATION</scope>
</reference>
<dbReference type="InterPro" id="IPR032675">
    <property type="entry name" value="LRR_dom_sf"/>
</dbReference>
<comment type="subcellular location">
    <subcellularLocation>
        <location evidence="1">Cytoplasm</location>
    </subcellularLocation>
</comment>
<sequence length="795" mass="90285">MDALHDAPIRCQDIFKALPDQQRPVRVVLTNGVAGVGKTFSVQKFTLDWAEGLENQHVSVVVLLSFRELNLIRDEQYSLLELLHVFHPTLQKVTAEKLTVSQLLFIFDGLDESRLSLDFTNRKLLSDVTQKSSVSQLLTNLIQGNLLPSALVWITSRPAAANQIPPTCVDRLTEVRGFTDAQKEEYFRRRFSDEELSSRIISHMKISRSLHIMCSIPVFCWITATVLEHMLTTEQRGELPKTLTDMYSHFLLVQTKRKKNKYHEGHETSPQELTEADMEVLLKLGRLAFEHLEKGNIMFYQEDLEQCGLDVTEASVYSGVCTEIFKRECVIFQKPVYCFVHLSIQEFLAAVYMFHCHTNRKTKVLKNFFGKKYKESSLDVFLKRVMIKSLHSKNGHLDLFVRFLHGLSLESNQRLLVGLLGQTEISPGTIQRVINNLKKMNSDRISPDRSINIFHCLMEMNDLSLFQEIQEFLKSEKLLSEIQCSALAFMLQMSEEVLDQFDLQKYNTSEQGRLRLIPIHQIMSSLCFVFIYIQSVFIMQIFCFYNNTFYILYHHRLTLCGLSESHCEVVASALKSNPSHLTELDLSRNYGLQDSSVKLLCAGLESPNCRLETLRLWGCGLSEISCDYLAAAQKSNPSHLRELDLSSNNNLKDSGVKHLCGFLESPGCGLETLRVYCLSTISCDYLAAALKSNPSHLRQFDLSWNNLQDSGVKHLCGFLGRPGCGLETLRLTHCGLSEISCDYLAAALKSNPSHLRELDLRGNNNNPQDSGVKHLCGFLESPGCGLETLRSVSMF</sequence>
<evidence type="ECO:0000256" key="7">
    <source>
        <dbReference type="SAM" id="Phobius"/>
    </source>
</evidence>
<keyword evidence="3" id="KW-0433">Leucine-rich repeat</keyword>
<reference evidence="9" key="2">
    <citation type="submission" date="2025-08" db="UniProtKB">
        <authorList>
            <consortium name="Ensembl"/>
        </authorList>
    </citation>
    <scope>IDENTIFICATION</scope>
</reference>
<evidence type="ECO:0000259" key="8">
    <source>
        <dbReference type="PROSITE" id="PS50837"/>
    </source>
</evidence>
<evidence type="ECO:0000256" key="4">
    <source>
        <dbReference type="ARBA" id="ARBA00022737"/>
    </source>
</evidence>
<dbReference type="Gene3D" id="3.40.50.300">
    <property type="entry name" value="P-loop containing nucleotide triphosphate hydrolases"/>
    <property type="match status" value="1"/>
</dbReference>
<dbReference type="Pfam" id="PF17779">
    <property type="entry name" value="WHD_NOD2"/>
    <property type="match status" value="1"/>
</dbReference>
<keyword evidence="10" id="KW-1185">Reference proteome</keyword>
<dbReference type="InterPro" id="IPR027417">
    <property type="entry name" value="P-loop_NTPase"/>
</dbReference>
<dbReference type="GO" id="GO:0005524">
    <property type="term" value="F:ATP binding"/>
    <property type="evidence" value="ECO:0007669"/>
    <property type="project" value="UniProtKB-KW"/>
</dbReference>
<feature type="domain" description="NACHT" evidence="8">
    <location>
        <begin position="26"/>
        <end position="160"/>
    </location>
</feature>
<dbReference type="InterPro" id="IPR051261">
    <property type="entry name" value="NLR"/>
</dbReference>
<dbReference type="GO" id="GO:0005737">
    <property type="term" value="C:cytoplasm"/>
    <property type="evidence" value="ECO:0007669"/>
    <property type="project" value="UniProtKB-SubCell"/>
</dbReference>
<dbReference type="Proteomes" id="UP000265160">
    <property type="component" value="LG13"/>
</dbReference>